<dbReference type="CDD" id="cd02440">
    <property type="entry name" value="AdoMet_MTases"/>
    <property type="match status" value="1"/>
</dbReference>
<dbReference type="GO" id="GO:0032259">
    <property type="term" value="P:methylation"/>
    <property type="evidence" value="ECO:0007669"/>
    <property type="project" value="UniProtKB-KW"/>
</dbReference>
<dbReference type="SUPFAM" id="SSF53335">
    <property type="entry name" value="S-adenosyl-L-methionine-dependent methyltransferases"/>
    <property type="match status" value="1"/>
</dbReference>
<dbReference type="RefSeq" id="WP_200887741.1">
    <property type="nucleotide sequence ID" value="NZ_CP008947.1"/>
</dbReference>
<dbReference type="AlphaFoldDB" id="A0A076EL30"/>
<accession>A0A076EL30</accession>
<dbReference type="Gene3D" id="3.40.50.150">
    <property type="entry name" value="Vaccinia Virus protein VP39"/>
    <property type="match status" value="1"/>
</dbReference>
<keyword evidence="1" id="KW-0808">Transferase</keyword>
<keyword evidence="1" id="KW-0489">Methyltransferase</keyword>
<dbReference type="EMBL" id="CP008947">
    <property type="protein sequence ID" value="AII06830.1"/>
    <property type="molecule type" value="Genomic_DNA"/>
</dbReference>
<evidence type="ECO:0000313" key="1">
    <source>
        <dbReference type="EMBL" id="AII06830.1"/>
    </source>
</evidence>
<reference evidence="1 2" key="1">
    <citation type="submission" date="2014-07" db="EMBL/GenBank/DDBJ databases">
        <title>Genome Sequence of Rhodococcus opacus Strain R7, a Biodegrader of Mono- and Polycyclic Aromatic Hydrocarbons.</title>
        <authorList>
            <person name="Di Gennaro P."/>
            <person name="Zampolli J."/>
            <person name="Presti I."/>
            <person name="Cappelletti M."/>
            <person name="D'Ursi P."/>
            <person name="Orro A."/>
            <person name="Mezzelani A."/>
            <person name="Milanesi L."/>
        </authorList>
    </citation>
    <scope>NUCLEOTIDE SEQUENCE [LARGE SCALE GENOMIC DNA]</scope>
    <source>
        <strain evidence="1 2">R7</strain>
    </source>
</reference>
<organism evidence="1 2">
    <name type="scientific">Rhodococcus opacus</name>
    <name type="common">Nocardia opaca</name>
    <dbReference type="NCBI Taxonomy" id="37919"/>
    <lineage>
        <taxon>Bacteria</taxon>
        <taxon>Bacillati</taxon>
        <taxon>Actinomycetota</taxon>
        <taxon>Actinomycetes</taxon>
        <taxon>Mycobacteriales</taxon>
        <taxon>Nocardiaceae</taxon>
        <taxon>Rhodococcus</taxon>
    </lineage>
</organism>
<evidence type="ECO:0000313" key="2">
    <source>
        <dbReference type="Proteomes" id="UP000028488"/>
    </source>
</evidence>
<protein>
    <submittedName>
        <fullName evidence="1">Methyltransferase type 12</fullName>
    </submittedName>
</protein>
<dbReference type="GO" id="GO:0008168">
    <property type="term" value="F:methyltransferase activity"/>
    <property type="evidence" value="ECO:0007669"/>
    <property type="project" value="UniProtKB-KW"/>
</dbReference>
<gene>
    <name evidence="1" type="ORF">EP51_20170</name>
</gene>
<name>A0A076EL30_RHOOP</name>
<sequence>MRRTDVSTDLLMRRASAGLPCWVRDARGTRRPLPVGRWMGGDASSLSDRIADRVMLTGCHGATVDLGCGPGRLTAALVSAGFAALGVDSSFAAVQLTIRRGGLALHRDIFAPIPRSGHWDRVLLADGNIGIGGEPVRVLRRARELLQPHGIVIAEVDPPTTPGVRHELLRWETDHLAGEWFAWASVGVAAMSGVARAAGLSVIDVLQHANRYFVRMEWA</sequence>
<dbReference type="eggNOG" id="COG0500">
    <property type="taxonomic scope" value="Bacteria"/>
</dbReference>
<dbReference type="Pfam" id="PF13489">
    <property type="entry name" value="Methyltransf_23"/>
    <property type="match status" value="1"/>
</dbReference>
<dbReference type="Proteomes" id="UP000028488">
    <property type="component" value="Chromosome"/>
</dbReference>
<dbReference type="InterPro" id="IPR029063">
    <property type="entry name" value="SAM-dependent_MTases_sf"/>
</dbReference>
<proteinExistence type="predicted"/>